<feature type="domain" description="GCVT N-terminal" evidence="8">
    <location>
        <begin position="9"/>
        <end position="243"/>
    </location>
</feature>
<evidence type="ECO:0000256" key="3">
    <source>
        <dbReference type="ARBA" id="ARBA00022576"/>
    </source>
</evidence>
<dbReference type="InterPro" id="IPR006222">
    <property type="entry name" value="GCVT_N"/>
</dbReference>
<dbReference type="PANTHER" id="PTHR43757:SF2">
    <property type="entry name" value="AMINOMETHYLTRANSFERASE, MITOCHONDRIAL"/>
    <property type="match status" value="1"/>
</dbReference>
<dbReference type="Gene3D" id="3.30.70.1400">
    <property type="entry name" value="Aminomethyltransferase beta-barrel domains"/>
    <property type="match status" value="1"/>
</dbReference>
<dbReference type="Proteomes" id="UP000553706">
    <property type="component" value="Unassembled WGS sequence"/>
</dbReference>
<feature type="binding site" evidence="7">
    <location>
        <position position="181"/>
    </location>
    <ligand>
        <name>substrate</name>
    </ligand>
</feature>
<name>A0A840VNE2_9PROT</name>
<dbReference type="InterPro" id="IPR028896">
    <property type="entry name" value="GcvT/YgfZ/DmdA"/>
</dbReference>
<dbReference type="Gene3D" id="4.10.1250.10">
    <property type="entry name" value="Aminomethyltransferase fragment"/>
    <property type="match status" value="1"/>
</dbReference>
<evidence type="ECO:0000256" key="2">
    <source>
        <dbReference type="ARBA" id="ARBA00012616"/>
    </source>
</evidence>
<evidence type="ECO:0000256" key="6">
    <source>
        <dbReference type="ARBA" id="ARBA00047665"/>
    </source>
</evidence>
<evidence type="ECO:0000259" key="9">
    <source>
        <dbReference type="Pfam" id="PF08669"/>
    </source>
</evidence>
<evidence type="ECO:0000313" key="10">
    <source>
        <dbReference type="EMBL" id="MBB5372960.1"/>
    </source>
</evidence>
<dbReference type="EC" id="2.1.2.10" evidence="2"/>
<keyword evidence="4 10" id="KW-0808">Transferase</keyword>
<evidence type="ECO:0000256" key="5">
    <source>
        <dbReference type="ARBA" id="ARBA00031395"/>
    </source>
</evidence>
<dbReference type="GO" id="GO:0032259">
    <property type="term" value="P:methylation"/>
    <property type="evidence" value="ECO:0007669"/>
    <property type="project" value="UniProtKB-KW"/>
</dbReference>
<dbReference type="Pfam" id="PF08669">
    <property type="entry name" value="GCV_T_C"/>
    <property type="match status" value="1"/>
</dbReference>
<dbReference type="InterPro" id="IPR013977">
    <property type="entry name" value="GcvT_C"/>
</dbReference>
<dbReference type="GO" id="GO:0008483">
    <property type="term" value="F:transaminase activity"/>
    <property type="evidence" value="ECO:0007669"/>
    <property type="project" value="UniProtKB-KW"/>
</dbReference>
<evidence type="ECO:0000256" key="7">
    <source>
        <dbReference type="PIRSR" id="PIRSR006487-1"/>
    </source>
</evidence>
<dbReference type="SUPFAM" id="SSF101790">
    <property type="entry name" value="Aminomethyltransferase beta-barrel domain"/>
    <property type="match status" value="1"/>
</dbReference>
<gene>
    <name evidence="10" type="ORF">HNP71_001211</name>
</gene>
<protein>
    <recommendedName>
        <fullName evidence="2">aminomethyltransferase</fullName>
        <ecNumber evidence="2">2.1.2.10</ecNumber>
    </recommendedName>
    <alternativeName>
        <fullName evidence="5">Glycine cleavage system T protein</fullName>
    </alternativeName>
</protein>
<dbReference type="SUPFAM" id="SSF103025">
    <property type="entry name" value="Folate-binding domain"/>
    <property type="match status" value="1"/>
</dbReference>
<accession>A0A840VNE2</accession>
<proteinExistence type="inferred from homology"/>
<sequence length="349" mass="36568">MLKTPLDGLHRRLGARMVEFAGYEMPLQYAGIIAEHNACRTGAALFDVSHMGQVEIADARAFERLVPGDITGLKAGRQRYTLLLNEAGGIIDDLMVANLGTRLQAVLNAGRKQVDVAHIQAQGVEVVTHFERALLALQGPKAVTLLPEGAALKFMDAAELTIEGIPCVVTRSGYTGEDGFEIGCPGDAGEHLAEILLARGAVPAGLGARDSLRLEAGLPLYGNDIGETITPVAAGLNFALSKKRLAAADFLGAGPVNAALANGTAEKLVGIRLEGRAPARAHAEIRVGAERVGEVTSGVFSPTLNAPIALGYVRADFATPGTAIDLIVRDKPLPGSVVALPFVPHNYVR</sequence>
<dbReference type="Gene3D" id="3.30.1360.120">
    <property type="entry name" value="Probable tRNA modification gtpase trme, domain 1"/>
    <property type="match status" value="1"/>
</dbReference>
<dbReference type="InterPro" id="IPR027266">
    <property type="entry name" value="TrmE/GcvT-like"/>
</dbReference>
<dbReference type="GO" id="GO:0006546">
    <property type="term" value="P:glycine catabolic process"/>
    <property type="evidence" value="ECO:0007669"/>
    <property type="project" value="InterPro"/>
</dbReference>
<dbReference type="GO" id="GO:0005960">
    <property type="term" value="C:glycine cleavage complex"/>
    <property type="evidence" value="ECO:0007669"/>
    <property type="project" value="InterPro"/>
</dbReference>
<comment type="catalytic activity">
    <reaction evidence="6">
        <text>N(6)-[(R)-S(8)-aminomethyldihydrolipoyl]-L-lysyl-[protein] + (6S)-5,6,7,8-tetrahydrofolate = N(6)-[(R)-dihydrolipoyl]-L-lysyl-[protein] + (6R)-5,10-methylene-5,6,7,8-tetrahydrofolate + NH4(+)</text>
        <dbReference type="Rhea" id="RHEA:16945"/>
        <dbReference type="Rhea" id="RHEA-COMP:10475"/>
        <dbReference type="Rhea" id="RHEA-COMP:10492"/>
        <dbReference type="ChEBI" id="CHEBI:15636"/>
        <dbReference type="ChEBI" id="CHEBI:28938"/>
        <dbReference type="ChEBI" id="CHEBI:57453"/>
        <dbReference type="ChEBI" id="CHEBI:83100"/>
        <dbReference type="ChEBI" id="CHEBI:83143"/>
        <dbReference type="EC" id="2.1.2.10"/>
    </reaction>
</comment>
<dbReference type="NCBIfam" id="TIGR00528">
    <property type="entry name" value="gcvT"/>
    <property type="match status" value="1"/>
</dbReference>
<keyword evidence="10" id="KW-0489">Methyltransferase</keyword>
<dbReference type="AlphaFoldDB" id="A0A840VNE2"/>
<dbReference type="GO" id="GO:0004047">
    <property type="term" value="F:aminomethyltransferase activity"/>
    <property type="evidence" value="ECO:0007669"/>
    <property type="project" value="UniProtKB-EC"/>
</dbReference>
<dbReference type="InterPro" id="IPR029043">
    <property type="entry name" value="GcvT/YgfZ_C"/>
</dbReference>
<dbReference type="Gene3D" id="2.40.30.110">
    <property type="entry name" value="Aminomethyltransferase beta-barrel domains"/>
    <property type="match status" value="1"/>
</dbReference>
<keyword evidence="3" id="KW-0032">Aminotransferase</keyword>
<organism evidence="10 11">
    <name type="scientific">Acidocella aromatica</name>
    <dbReference type="NCBI Taxonomy" id="1303579"/>
    <lineage>
        <taxon>Bacteria</taxon>
        <taxon>Pseudomonadati</taxon>
        <taxon>Pseudomonadota</taxon>
        <taxon>Alphaproteobacteria</taxon>
        <taxon>Acetobacterales</taxon>
        <taxon>Acidocellaceae</taxon>
        <taxon>Acidocella</taxon>
    </lineage>
</organism>
<dbReference type="GO" id="GO:0008168">
    <property type="term" value="F:methyltransferase activity"/>
    <property type="evidence" value="ECO:0007669"/>
    <property type="project" value="UniProtKB-KW"/>
</dbReference>
<evidence type="ECO:0000256" key="4">
    <source>
        <dbReference type="ARBA" id="ARBA00022679"/>
    </source>
</evidence>
<dbReference type="Pfam" id="PF01571">
    <property type="entry name" value="GCV_T"/>
    <property type="match status" value="1"/>
</dbReference>
<feature type="domain" description="Aminomethyltransferase C-terminal" evidence="9">
    <location>
        <begin position="267"/>
        <end position="343"/>
    </location>
</feature>
<dbReference type="EMBL" id="JACHFJ010000003">
    <property type="protein sequence ID" value="MBB5372960.1"/>
    <property type="molecule type" value="Genomic_DNA"/>
</dbReference>
<dbReference type="InterPro" id="IPR006223">
    <property type="entry name" value="GcvT"/>
</dbReference>
<evidence type="ECO:0000256" key="1">
    <source>
        <dbReference type="ARBA" id="ARBA00008609"/>
    </source>
</evidence>
<comment type="similarity">
    <text evidence="1">Belongs to the GcvT family.</text>
</comment>
<evidence type="ECO:0000259" key="8">
    <source>
        <dbReference type="Pfam" id="PF01571"/>
    </source>
</evidence>
<comment type="caution">
    <text evidence="10">The sequence shown here is derived from an EMBL/GenBank/DDBJ whole genome shotgun (WGS) entry which is preliminary data.</text>
</comment>
<dbReference type="PIRSF" id="PIRSF006487">
    <property type="entry name" value="GcvT"/>
    <property type="match status" value="1"/>
</dbReference>
<evidence type="ECO:0000313" key="11">
    <source>
        <dbReference type="Proteomes" id="UP000553706"/>
    </source>
</evidence>
<dbReference type="PANTHER" id="PTHR43757">
    <property type="entry name" value="AMINOMETHYLTRANSFERASE"/>
    <property type="match status" value="1"/>
</dbReference>
<keyword evidence="11" id="KW-1185">Reference proteome</keyword>
<dbReference type="NCBIfam" id="NF001567">
    <property type="entry name" value="PRK00389.1"/>
    <property type="match status" value="1"/>
</dbReference>
<reference evidence="10 11" key="1">
    <citation type="submission" date="2020-08" db="EMBL/GenBank/DDBJ databases">
        <title>Genomic Encyclopedia of Type Strains, Phase IV (KMG-IV): sequencing the most valuable type-strain genomes for metagenomic binning, comparative biology and taxonomic classification.</title>
        <authorList>
            <person name="Goeker M."/>
        </authorList>
    </citation>
    <scope>NUCLEOTIDE SEQUENCE [LARGE SCALE GENOMIC DNA]</scope>
    <source>
        <strain evidence="10 11">DSM 27026</strain>
    </source>
</reference>